<dbReference type="EMBL" id="QPFP01000201">
    <property type="protein sequence ID" value="TEB19265.1"/>
    <property type="molecule type" value="Genomic_DNA"/>
</dbReference>
<keyword evidence="2" id="KW-1185">Reference proteome</keyword>
<protein>
    <submittedName>
        <fullName evidence="1">Uncharacterized protein</fullName>
    </submittedName>
</protein>
<proteinExistence type="predicted"/>
<dbReference type="AlphaFoldDB" id="A0A4Y7SD61"/>
<gene>
    <name evidence="1" type="ORF">FA13DRAFT_1719019</name>
</gene>
<name>A0A4Y7SD61_COPMI</name>
<organism evidence="1 2">
    <name type="scientific">Coprinellus micaceus</name>
    <name type="common">Glistening ink-cap mushroom</name>
    <name type="synonym">Coprinus micaceus</name>
    <dbReference type="NCBI Taxonomy" id="71717"/>
    <lineage>
        <taxon>Eukaryota</taxon>
        <taxon>Fungi</taxon>
        <taxon>Dikarya</taxon>
        <taxon>Basidiomycota</taxon>
        <taxon>Agaricomycotina</taxon>
        <taxon>Agaricomycetes</taxon>
        <taxon>Agaricomycetidae</taxon>
        <taxon>Agaricales</taxon>
        <taxon>Agaricineae</taxon>
        <taxon>Psathyrellaceae</taxon>
        <taxon>Coprinellus</taxon>
    </lineage>
</organism>
<accession>A0A4Y7SD61</accession>
<sequence length="163" mass="18299">MQSDYRRSTVAGFNDAYRRGMADGHGDGGYDCLCLGCHHLSETEEIFKNVATVIGVYKVADYRQKKLASDSHATPEQKRQAKRSLEEAVEALRDVVDDIDTLPPASKQQLVVLFQDMKSSALQKGLSKPMRPFYDNDYEDRTPPSPDADDLRPFIDFSGIGFF</sequence>
<comment type="caution">
    <text evidence="1">The sequence shown here is derived from an EMBL/GenBank/DDBJ whole genome shotgun (WGS) entry which is preliminary data.</text>
</comment>
<evidence type="ECO:0000313" key="1">
    <source>
        <dbReference type="EMBL" id="TEB19265.1"/>
    </source>
</evidence>
<dbReference type="Proteomes" id="UP000298030">
    <property type="component" value="Unassembled WGS sequence"/>
</dbReference>
<evidence type="ECO:0000313" key="2">
    <source>
        <dbReference type="Proteomes" id="UP000298030"/>
    </source>
</evidence>
<reference evidence="1 2" key="1">
    <citation type="journal article" date="2019" name="Nat. Ecol. Evol.">
        <title>Megaphylogeny resolves global patterns of mushroom evolution.</title>
        <authorList>
            <person name="Varga T."/>
            <person name="Krizsan K."/>
            <person name="Foldi C."/>
            <person name="Dima B."/>
            <person name="Sanchez-Garcia M."/>
            <person name="Sanchez-Ramirez S."/>
            <person name="Szollosi G.J."/>
            <person name="Szarkandi J.G."/>
            <person name="Papp V."/>
            <person name="Albert L."/>
            <person name="Andreopoulos W."/>
            <person name="Angelini C."/>
            <person name="Antonin V."/>
            <person name="Barry K.W."/>
            <person name="Bougher N.L."/>
            <person name="Buchanan P."/>
            <person name="Buyck B."/>
            <person name="Bense V."/>
            <person name="Catcheside P."/>
            <person name="Chovatia M."/>
            <person name="Cooper J."/>
            <person name="Damon W."/>
            <person name="Desjardin D."/>
            <person name="Finy P."/>
            <person name="Geml J."/>
            <person name="Haridas S."/>
            <person name="Hughes K."/>
            <person name="Justo A."/>
            <person name="Karasinski D."/>
            <person name="Kautmanova I."/>
            <person name="Kiss B."/>
            <person name="Kocsube S."/>
            <person name="Kotiranta H."/>
            <person name="LaButti K.M."/>
            <person name="Lechner B.E."/>
            <person name="Liimatainen K."/>
            <person name="Lipzen A."/>
            <person name="Lukacs Z."/>
            <person name="Mihaltcheva S."/>
            <person name="Morgado L.N."/>
            <person name="Niskanen T."/>
            <person name="Noordeloos M.E."/>
            <person name="Ohm R.A."/>
            <person name="Ortiz-Santana B."/>
            <person name="Ovrebo C."/>
            <person name="Racz N."/>
            <person name="Riley R."/>
            <person name="Savchenko A."/>
            <person name="Shiryaev A."/>
            <person name="Soop K."/>
            <person name="Spirin V."/>
            <person name="Szebenyi C."/>
            <person name="Tomsovsky M."/>
            <person name="Tulloss R.E."/>
            <person name="Uehling J."/>
            <person name="Grigoriev I.V."/>
            <person name="Vagvolgyi C."/>
            <person name="Papp T."/>
            <person name="Martin F.M."/>
            <person name="Miettinen O."/>
            <person name="Hibbett D.S."/>
            <person name="Nagy L.G."/>
        </authorList>
    </citation>
    <scope>NUCLEOTIDE SEQUENCE [LARGE SCALE GENOMIC DNA]</scope>
    <source>
        <strain evidence="1 2">FP101781</strain>
    </source>
</reference>